<dbReference type="EMBL" id="LSTO01000022">
    <property type="protein sequence ID" value="OWW18126.1"/>
    <property type="molecule type" value="Genomic_DNA"/>
</dbReference>
<dbReference type="RefSeq" id="WP_088710727.1">
    <property type="nucleotide sequence ID" value="NZ_LSTO01000022.1"/>
</dbReference>
<reference evidence="4 5" key="1">
    <citation type="submission" date="2016-02" db="EMBL/GenBank/DDBJ databases">
        <authorList>
            <person name="Wen L."/>
            <person name="He K."/>
            <person name="Yang H."/>
        </authorList>
    </citation>
    <scope>NUCLEOTIDE SEQUENCE [LARGE SCALE GENOMIC DNA]</scope>
    <source>
        <strain evidence="4 5">TSA40</strain>
    </source>
</reference>
<evidence type="ECO:0000256" key="1">
    <source>
        <dbReference type="SAM" id="Coils"/>
    </source>
</evidence>
<proteinExistence type="predicted"/>
<feature type="compositionally biased region" description="Basic residues" evidence="2">
    <location>
        <begin position="342"/>
        <end position="352"/>
    </location>
</feature>
<evidence type="ECO:0000259" key="3">
    <source>
        <dbReference type="Pfam" id="PF11740"/>
    </source>
</evidence>
<feature type="coiled-coil region" evidence="1">
    <location>
        <begin position="109"/>
        <end position="281"/>
    </location>
</feature>
<keyword evidence="1" id="KW-0175">Coiled coil</keyword>
<gene>
    <name evidence="4" type="ORF">AYR66_02815</name>
</gene>
<name>A0A254T639_9BURK</name>
<evidence type="ECO:0000256" key="2">
    <source>
        <dbReference type="SAM" id="MobiDB-lite"/>
    </source>
</evidence>
<organism evidence="4 5">
    <name type="scientific">Noviherbaspirillum denitrificans</name>
    <dbReference type="NCBI Taxonomy" id="1968433"/>
    <lineage>
        <taxon>Bacteria</taxon>
        <taxon>Pseudomonadati</taxon>
        <taxon>Pseudomonadota</taxon>
        <taxon>Betaproteobacteria</taxon>
        <taxon>Burkholderiales</taxon>
        <taxon>Oxalobacteraceae</taxon>
        <taxon>Noviherbaspirillum</taxon>
    </lineage>
</organism>
<evidence type="ECO:0000313" key="4">
    <source>
        <dbReference type="EMBL" id="OWW18126.1"/>
    </source>
</evidence>
<dbReference type="InterPro" id="IPR021104">
    <property type="entry name" value="KfrA_DNA-bd_N"/>
</dbReference>
<dbReference type="AlphaFoldDB" id="A0A254T639"/>
<feature type="region of interest" description="Disordered" evidence="2">
    <location>
        <begin position="331"/>
        <end position="352"/>
    </location>
</feature>
<dbReference type="OrthoDB" id="9178680at2"/>
<sequence length="352" mass="39144">MTTSEPNEKQLLADIDALRSQFPQTQDLYREVCVLLFFRYGLTPTTNKLYQLVRKGSMSAPAEALNKFWEDLRDKSRVRIEHPDLPESLKTAAGELVATLWSSAQGAAQDGLETLRSEAQAQVAEARQAQATAEADRDTARASHARARQTLEQAHIRVGELEQALAARDATIAAMEGQLHAARGENAGLLQKLDDARRDFGLELEKVRTSASLAEERFRAAEARALMEIDRERTAASKLHKEMEGLRSNAEQAAERHRTELASLQEQLGNYRQRAGELEGNLKAVTASRDLAVDDLRAARSLLEDKHAQSVRTESLVADLRLQVEEAQRKIEEVGKANKPSRTPRKPKAVPQ</sequence>
<evidence type="ECO:0000313" key="5">
    <source>
        <dbReference type="Proteomes" id="UP000197535"/>
    </source>
</evidence>
<protein>
    <recommendedName>
        <fullName evidence="3">KfrA N-terminal DNA-binding domain-containing protein</fullName>
    </recommendedName>
</protein>
<comment type="caution">
    <text evidence="4">The sequence shown here is derived from an EMBL/GenBank/DDBJ whole genome shotgun (WGS) entry which is preliminary data.</text>
</comment>
<dbReference type="Pfam" id="PF11740">
    <property type="entry name" value="KfrA_N"/>
    <property type="match status" value="1"/>
</dbReference>
<dbReference type="Proteomes" id="UP000197535">
    <property type="component" value="Unassembled WGS sequence"/>
</dbReference>
<accession>A0A254T639</accession>
<keyword evidence="5" id="KW-1185">Reference proteome</keyword>
<feature type="domain" description="KfrA N-terminal DNA-binding" evidence="3">
    <location>
        <begin position="33"/>
        <end position="142"/>
    </location>
</feature>